<evidence type="ECO:0000313" key="2">
    <source>
        <dbReference type="EMBL" id="MDQ0465151.1"/>
    </source>
</evidence>
<evidence type="ECO:0000259" key="1">
    <source>
        <dbReference type="Pfam" id="PF03551"/>
    </source>
</evidence>
<dbReference type="InterPro" id="IPR005149">
    <property type="entry name" value="Tscrpt_reg_PadR_N"/>
</dbReference>
<dbReference type="InterPro" id="IPR036390">
    <property type="entry name" value="WH_DNA-bd_sf"/>
</dbReference>
<dbReference type="EMBL" id="JAUSVS010000005">
    <property type="protein sequence ID" value="MDQ0465151.1"/>
    <property type="molecule type" value="Genomic_DNA"/>
</dbReference>
<dbReference type="Gene3D" id="1.10.10.10">
    <property type="entry name" value="Winged helix-like DNA-binding domain superfamily/Winged helix DNA-binding domain"/>
    <property type="match status" value="1"/>
</dbReference>
<protein>
    <submittedName>
        <fullName evidence="2">DNA-binding PadR family transcriptional regulator</fullName>
    </submittedName>
</protein>
<dbReference type="RefSeq" id="WP_307350307.1">
    <property type="nucleotide sequence ID" value="NZ_JAUSVS010000005.1"/>
</dbReference>
<feature type="domain" description="Transcription regulator PadR N-terminal" evidence="1">
    <location>
        <begin position="36"/>
        <end position="85"/>
    </location>
</feature>
<dbReference type="Proteomes" id="UP001228905">
    <property type="component" value="Unassembled WGS sequence"/>
</dbReference>
<keyword evidence="2" id="KW-0238">DNA-binding</keyword>
<accession>A0ABU0IUZ4</accession>
<name>A0ABU0IUZ4_9CAUL</name>
<comment type="caution">
    <text evidence="2">The sequence shown here is derived from an EMBL/GenBank/DDBJ whole genome shotgun (WGS) entry which is preliminary data.</text>
</comment>
<proteinExistence type="predicted"/>
<keyword evidence="3" id="KW-1185">Reference proteome</keyword>
<dbReference type="InterPro" id="IPR036388">
    <property type="entry name" value="WH-like_DNA-bd_sf"/>
</dbReference>
<dbReference type="SUPFAM" id="SSF46785">
    <property type="entry name" value="Winged helix' DNA-binding domain"/>
    <property type="match status" value="1"/>
</dbReference>
<sequence length="101" mass="10754">MPAAPRRLSPQTLEVLTALEGGAGDWLYGLEIAAVTGLKSGSLYPILARLADHGLLEDRWVESDRPGRPRRHAYRLTGAGRAALRAARLDPAAFKLGAAPA</sequence>
<organism evidence="2 3">
    <name type="scientific">Caulobacter ginsengisoli</name>
    <dbReference type="NCBI Taxonomy" id="400775"/>
    <lineage>
        <taxon>Bacteria</taxon>
        <taxon>Pseudomonadati</taxon>
        <taxon>Pseudomonadota</taxon>
        <taxon>Alphaproteobacteria</taxon>
        <taxon>Caulobacterales</taxon>
        <taxon>Caulobacteraceae</taxon>
        <taxon>Caulobacter</taxon>
    </lineage>
</organism>
<dbReference type="Pfam" id="PF03551">
    <property type="entry name" value="PadR"/>
    <property type="match status" value="1"/>
</dbReference>
<gene>
    <name evidence="2" type="ORF">QO010_002935</name>
</gene>
<evidence type="ECO:0000313" key="3">
    <source>
        <dbReference type="Proteomes" id="UP001228905"/>
    </source>
</evidence>
<reference evidence="2 3" key="1">
    <citation type="submission" date="2023-07" db="EMBL/GenBank/DDBJ databases">
        <title>Genomic Encyclopedia of Type Strains, Phase IV (KMG-IV): sequencing the most valuable type-strain genomes for metagenomic binning, comparative biology and taxonomic classification.</title>
        <authorList>
            <person name="Goeker M."/>
        </authorList>
    </citation>
    <scope>NUCLEOTIDE SEQUENCE [LARGE SCALE GENOMIC DNA]</scope>
    <source>
        <strain evidence="2 3">DSM 18695</strain>
    </source>
</reference>
<dbReference type="GO" id="GO:0003677">
    <property type="term" value="F:DNA binding"/>
    <property type="evidence" value="ECO:0007669"/>
    <property type="project" value="UniProtKB-KW"/>
</dbReference>